<feature type="region of interest" description="Disordered" evidence="1">
    <location>
        <begin position="42"/>
        <end position="90"/>
    </location>
</feature>
<accession>A0A8K1LSW7</accession>
<keyword evidence="3" id="KW-1185">Reference proteome</keyword>
<protein>
    <submittedName>
        <fullName evidence="2">Uncharacterized protein</fullName>
    </submittedName>
</protein>
<reference evidence="2" key="1">
    <citation type="submission" date="2019-04" db="EMBL/GenBank/DDBJ databases">
        <title>Genome assembly of Zosterops borbonicus 15179.</title>
        <authorList>
            <person name="Leroy T."/>
            <person name="Anselmetti Y."/>
            <person name="Tilak M.-K."/>
            <person name="Nabholz B."/>
        </authorList>
    </citation>
    <scope>NUCLEOTIDE SEQUENCE</scope>
    <source>
        <strain evidence="2">HGM_15179</strain>
        <tissue evidence="2">Muscle</tissue>
    </source>
</reference>
<evidence type="ECO:0000313" key="3">
    <source>
        <dbReference type="Proteomes" id="UP000796761"/>
    </source>
</evidence>
<organism evidence="2 3">
    <name type="scientific">Zosterops borbonicus</name>
    <dbReference type="NCBI Taxonomy" id="364589"/>
    <lineage>
        <taxon>Eukaryota</taxon>
        <taxon>Metazoa</taxon>
        <taxon>Chordata</taxon>
        <taxon>Craniata</taxon>
        <taxon>Vertebrata</taxon>
        <taxon>Euteleostomi</taxon>
        <taxon>Archelosauria</taxon>
        <taxon>Archosauria</taxon>
        <taxon>Dinosauria</taxon>
        <taxon>Saurischia</taxon>
        <taxon>Theropoda</taxon>
        <taxon>Coelurosauria</taxon>
        <taxon>Aves</taxon>
        <taxon>Neognathae</taxon>
        <taxon>Neoaves</taxon>
        <taxon>Telluraves</taxon>
        <taxon>Australaves</taxon>
        <taxon>Passeriformes</taxon>
        <taxon>Sylvioidea</taxon>
        <taxon>Zosteropidae</taxon>
        <taxon>Zosterops</taxon>
    </lineage>
</organism>
<gene>
    <name evidence="2" type="ORF">HGM15179_002690</name>
</gene>
<dbReference type="OrthoDB" id="411173at2759"/>
<comment type="caution">
    <text evidence="2">The sequence shown here is derived from an EMBL/GenBank/DDBJ whole genome shotgun (WGS) entry which is preliminary data.</text>
</comment>
<dbReference type="EMBL" id="SWJQ01000048">
    <property type="protein sequence ID" value="TRZ24483.1"/>
    <property type="molecule type" value="Genomic_DNA"/>
</dbReference>
<name>A0A8K1LSW7_9PASS</name>
<dbReference type="AlphaFoldDB" id="A0A8K1LSW7"/>
<sequence length="90" mass="9888">MATEEYEYISEPMGYDGMNLKILKELADVVNKTLSMIFEKSQVRDSGIKHTPSKSTDDTKLSGAVDTPEGQDATQRNLDKLENSMGISSG</sequence>
<proteinExistence type="predicted"/>
<evidence type="ECO:0000313" key="2">
    <source>
        <dbReference type="EMBL" id="TRZ24483.1"/>
    </source>
</evidence>
<evidence type="ECO:0000256" key="1">
    <source>
        <dbReference type="SAM" id="MobiDB-lite"/>
    </source>
</evidence>
<dbReference type="Proteomes" id="UP000796761">
    <property type="component" value="Unassembled WGS sequence"/>
</dbReference>